<dbReference type="InterPro" id="IPR011333">
    <property type="entry name" value="SKP1/BTB/POZ_sf"/>
</dbReference>
<dbReference type="CDD" id="cd18186">
    <property type="entry name" value="BTB_POZ_ZBTB_KLHL-like"/>
    <property type="match status" value="2"/>
</dbReference>
<comment type="caution">
    <text evidence="2">The sequence shown here is derived from an EMBL/GenBank/DDBJ whole genome shotgun (WGS) entry which is preliminary data.</text>
</comment>
<evidence type="ECO:0000259" key="1">
    <source>
        <dbReference type="PROSITE" id="PS50097"/>
    </source>
</evidence>
<sequence>MWKREGDMDKYGQSFGRTRLEIERILSVADMNPKINREKTILIHSKKENKLLLSVNIFHGEDGLKIDLRRRDIMKKKVSNFKFSAVGRNRTPLNYIGSWLNMPVRVVWTMPFSSAENKASVTNKLKLTCEFMYSTGEEQKSVEKVRPCSFKFPEFPSNCILSCIPSGKLSDCPSMCKDLWDLYSKQILCDVELKTQSTSFWVHKTVLCARSPVFLAMFTGEMKEKTSKCVEIEDLENDTLEKFLAFLYTDSFEESQWNAVVELYYAADKYQVERLKFFCCSFFANNIDVSNVCDLLMLADRHSDSYLKARVEYYIVTHHDCIFGSPTWKQFSDKQPLLALSAMLCKYDKERRYAIFGKRHMLSSYPDALEDFRSLYQSQTLSDIIIQTTSDTFHAHKTILCAGSSTLRKLLASGNSPASLKMEDLEDETVSRLLLFLHTDSLADINWTTATKLYHAAIAYQIERLKIKCSCFFLENVKHSNA</sequence>
<dbReference type="InterPro" id="IPR000210">
    <property type="entry name" value="BTB/POZ_dom"/>
</dbReference>
<feature type="domain" description="BTB" evidence="1">
    <location>
        <begin position="382"/>
        <end position="446"/>
    </location>
</feature>
<dbReference type="AlphaFoldDB" id="A0A4Y2QVJ9"/>
<dbReference type="SUPFAM" id="SSF54695">
    <property type="entry name" value="POZ domain"/>
    <property type="match status" value="2"/>
</dbReference>
<gene>
    <name evidence="2" type="primary">mel-26_5</name>
    <name evidence="2" type="ORF">AVEN_203556_1</name>
</gene>
<reference evidence="2 3" key="1">
    <citation type="journal article" date="2019" name="Sci. Rep.">
        <title>Orb-weaving spider Araneus ventricosus genome elucidates the spidroin gene catalogue.</title>
        <authorList>
            <person name="Kono N."/>
            <person name="Nakamura H."/>
            <person name="Ohtoshi R."/>
            <person name="Moran D.A.P."/>
            <person name="Shinohara A."/>
            <person name="Yoshida Y."/>
            <person name="Fujiwara M."/>
            <person name="Mori M."/>
            <person name="Tomita M."/>
            <person name="Arakawa K."/>
        </authorList>
    </citation>
    <scope>NUCLEOTIDE SEQUENCE [LARGE SCALE GENOMIC DNA]</scope>
</reference>
<protein>
    <submittedName>
        <fullName evidence="2">Protein maternal effect lethal 26</fullName>
    </submittedName>
</protein>
<dbReference type="EMBL" id="BGPR01140877">
    <property type="protein sequence ID" value="GBN67424.1"/>
    <property type="molecule type" value="Genomic_DNA"/>
</dbReference>
<evidence type="ECO:0000313" key="2">
    <source>
        <dbReference type="EMBL" id="GBN67424.1"/>
    </source>
</evidence>
<dbReference type="PANTHER" id="PTHR24413">
    <property type="entry name" value="SPECKLE-TYPE POZ PROTEIN"/>
    <property type="match status" value="1"/>
</dbReference>
<dbReference type="SMART" id="SM00225">
    <property type="entry name" value="BTB"/>
    <property type="match status" value="2"/>
</dbReference>
<accession>A0A4Y2QVJ9</accession>
<proteinExistence type="predicted"/>
<dbReference type="Proteomes" id="UP000499080">
    <property type="component" value="Unassembled WGS sequence"/>
</dbReference>
<dbReference type="OrthoDB" id="684045at2759"/>
<dbReference type="Gene3D" id="3.30.710.10">
    <property type="entry name" value="Potassium Channel Kv1.1, Chain A"/>
    <property type="match status" value="2"/>
</dbReference>
<dbReference type="PROSITE" id="PS50097">
    <property type="entry name" value="BTB"/>
    <property type="match status" value="2"/>
</dbReference>
<name>A0A4Y2QVJ9_ARAVE</name>
<feature type="non-terminal residue" evidence="2">
    <location>
        <position position="482"/>
    </location>
</feature>
<organism evidence="2 3">
    <name type="scientific">Araneus ventricosus</name>
    <name type="common">Orbweaver spider</name>
    <name type="synonym">Epeira ventricosa</name>
    <dbReference type="NCBI Taxonomy" id="182803"/>
    <lineage>
        <taxon>Eukaryota</taxon>
        <taxon>Metazoa</taxon>
        <taxon>Ecdysozoa</taxon>
        <taxon>Arthropoda</taxon>
        <taxon>Chelicerata</taxon>
        <taxon>Arachnida</taxon>
        <taxon>Araneae</taxon>
        <taxon>Araneomorphae</taxon>
        <taxon>Entelegynae</taxon>
        <taxon>Araneoidea</taxon>
        <taxon>Araneidae</taxon>
        <taxon>Araneus</taxon>
    </lineage>
</organism>
<feature type="domain" description="BTB" evidence="1">
    <location>
        <begin position="189"/>
        <end position="256"/>
    </location>
</feature>
<dbReference type="Pfam" id="PF00651">
    <property type="entry name" value="BTB"/>
    <property type="match status" value="2"/>
</dbReference>
<dbReference type="Gene3D" id="1.25.40.420">
    <property type="match status" value="1"/>
</dbReference>
<keyword evidence="3" id="KW-1185">Reference proteome</keyword>
<evidence type="ECO:0000313" key="3">
    <source>
        <dbReference type="Proteomes" id="UP000499080"/>
    </source>
</evidence>